<gene>
    <name evidence="1" type="ORF">HZI73_01045</name>
</gene>
<dbReference type="KEGG" id="vpy:HZI73_01045"/>
<protein>
    <submittedName>
        <fullName evidence="1">Uncharacterized protein</fullName>
    </submittedName>
</protein>
<dbReference type="Proteomes" id="UP000683246">
    <property type="component" value="Chromosome"/>
</dbReference>
<evidence type="ECO:0000313" key="2">
    <source>
        <dbReference type="Proteomes" id="UP000683246"/>
    </source>
</evidence>
<keyword evidence="2" id="KW-1185">Reference proteome</keyword>
<dbReference type="EMBL" id="CP058649">
    <property type="protein sequence ID" value="QUI20966.1"/>
    <property type="molecule type" value="Genomic_DNA"/>
</dbReference>
<evidence type="ECO:0000313" key="1">
    <source>
        <dbReference type="EMBL" id="QUI20966.1"/>
    </source>
</evidence>
<accession>A0A8J8SEU2</accession>
<proteinExistence type="predicted"/>
<dbReference type="AlphaFoldDB" id="A0A8J8SEU2"/>
<reference evidence="1" key="1">
    <citation type="submission" date="2020-07" db="EMBL/GenBank/DDBJ databases">
        <title>Vallitalea pronyensis genome.</title>
        <authorList>
            <person name="Postec A."/>
        </authorList>
    </citation>
    <scope>NUCLEOTIDE SEQUENCE</scope>
    <source>
        <strain evidence="1">FatNI3</strain>
    </source>
</reference>
<sequence length="94" mass="11444">MFKLWGKVYKENRMIKDTVVRMDEQNLSRDLLTNTCMDKLCDIFDIQHPMWLKDNDKEYPVYGRTTFKQDHFIEEIDFDLFEIEIIEDEDSKNA</sequence>
<dbReference type="RefSeq" id="WP_212696425.1">
    <property type="nucleotide sequence ID" value="NZ_CP058649.1"/>
</dbReference>
<organism evidence="1 2">
    <name type="scientific">Vallitalea pronyensis</name>
    <dbReference type="NCBI Taxonomy" id="1348613"/>
    <lineage>
        <taxon>Bacteria</taxon>
        <taxon>Bacillati</taxon>
        <taxon>Bacillota</taxon>
        <taxon>Clostridia</taxon>
        <taxon>Lachnospirales</taxon>
        <taxon>Vallitaleaceae</taxon>
        <taxon>Vallitalea</taxon>
    </lineage>
</organism>
<name>A0A8J8SEU2_9FIRM</name>